<dbReference type="InterPro" id="IPR003715">
    <property type="entry name" value="Poly_export_N"/>
</dbReference>
<keyword evidence="1" id="KW-0732">Signal</keyword>
<feature type="domain" description="Polysaccharide export protein N-terminal" evidence="2">
    <location>
        <begin position="16"/>
        <end position="86"/>
    </location>
</feature>
<comment type="caution">
    <text evidence="4">The sequence shown here is derived from an EMBL/GenBank/DDBJ whole genome shotgun (WGS) entry which is preliminary data.</text>
</comment>
<evidence type="ECO:0000259" key="3">
    <source>
        <dbReference type="Pfam" id="PF10531"/>
    </source>
</evidence>
<gene>
    <name evidence="4" type="ORF">FRZ32_06755</name>
</gene>
<dbReference type="EMBL" id="VOQQ01000001">
    <property type="protein sequence ID" value="TXC64956.1"/>
    <property type="molecule type" value="Genomic_DNA"/>
</dbReference>
<dbReference type="PANTHER" id="PTHR33619:SF3">
    <property type="entry name" value="POLYSACCHARIDE EXPORT PROTEIN GFCE-RELATED"/>
    <property type="match status" value="1"/>
</dbReference>
<evidence type="ECO:0000259" key="2">
    <source>
        <dbReference type="Pfam" id="PF02563"/>
    </source>
</evidence>
<keyword evidence="5" id="KW-1185">Reference proteome</keyword>
<protein>
    <submittedName>
        <fullName evidence="4">Polysaccharide export protein</fullName>
    </submittedName>
</protein>
<dbReference type="Pfam" id="PF02563">
    <property type="entry name" value="Poly_export"/>
    <property type="match status" value="1"/>
</dbReference>
<proteinExistence type="predicted"/>
<feature type="domain" description="Soluble ligand binding" evidence="3">
    <location>
        <begin position="94"/>
        <end position="144"/>
    </location>
</feature>
<dbReference type="InterPro" id="IPR019554">
    <property type="entry name" value="Soluble_ligand-bd"/>
</dbReference>
<dbReference type="InterPro" id="IPR049712">
    <property type="entry name" value="Poly_export"/>
</dbReference>
<dbReference type="Gene3D" id="3.10.560.10">
    <property type="entry name" value="Outer membrane lipoprotein wza domain like"/>
    <property type="match status" value="2"/>
</dbReference>
<dbReference type="PANTHER" id="PTHR33619">
    <property type="entry name" value="POLYSACCHARIDE EXPORT PROTEIN GFCE-RELATED"/>
    <property type="match status" value="1"/>
</dbReference>
<dbReference type="Gene3D" id="3.30.1950.10">
    <property type="entry name" value="wza like domain"/>
    <property type="match status" value="1"/>
</dbReference>
<evidence type="ECO:0000313" key="4">
    <source>
        <dbReference type="EMBL" id="TXC64956.1"/>
    </source>
</evidence>
<name>A0A5C6TZD6_9SPHN</name>
<dbReference type="OrthoDB" id="8410640at2"/>
<organism evidence="4 5">
    <name type="scientific">Allosphingosinicella ginsenosidimutans</name>
    <dbReference type="NCBI Taxonomy" id="1176539"/>
    <lineage>
        <taxon>Bacteria</taxon>
        <taxon>Pseudomonadati</taxon>
        <taxon>Pseudomonadota</taxon>
        <taxon>Alphaproteobacteria</taxon>
        <taxon>Sphingomonadales</taxon>
        <taxon>Sphingomonadaceae</taxon>
        <taxon>Allosphingosinicella</taxon>
    </lineage>
</organism>
<evidence type="ECO:0000256" key="1">
    <source>
        <dbReference type="ARBA" id="ARBA00022729"/>
    </source>
</evidence>
<accession>A0A5C6TZD6</accession>
<dbReference type="GO" id="GO:0015159">
    <property type="term" value="F:polysaccharide transmembrane transporter activity"/>
    <property type="evidence" value="ECO:0007669"/>
    <property type="project" value="InterPro"/>
</dbReference>
<evidence type="ECO:0000313" key="5">
    <source>
        <dbReference type="Proteomes" id="UP000321249"/>
    </source>
</evidence>
<dbReference type="AlphaFoldDB" id="A0A5C6TZD6"/>
<reference evidence="4 5" key="1">
    <citation type="journal article" date="2015" name="J. Microbiol.">
        <title>Sphingosinicella ginsenosidimutans sp. nov., with ginsenoside converting activity.</title>
        <authorList>
            <person name="Kim J.K."/>
            <person name="Kang M.S."/>
            <person name="Park S.C."/>
            <person name="Kim K.M."/>
            <person name="Choi K."/>
            <person name="Yoon M.H."/>
            <person name="Im W.T."/>
        </authorList>
    </citation>
    <scope>NUCLEOTIDE SEQUENCE [LARGE SCALE GENOMIC DNA]</scope>
    <source>
        <strain evidence="4 5">BS-11</strain>
    </source>
</reference>
<dbReference type="Proteomes" id="UP000321249">
    <property type="component" value="Unassembled WGS sequence"/>
</dbReference>
<dbReference type="Pfam" id="PF10531">
    <property type="entry name" value="SLBB"/>
    <property type="match status" value="1"/>
</dbReference>
<sequence length="200" mass="22069">MPPPTREDLTAATRVHLIGPFDKISVEVFGIQELSRTVEVDAQGQIQLPLIGVVAASGRTPPELASFVQQQLGSRYVRNPQVSVNVVETQSLRITVDGEVTQPGVYPFLGRVTLMSALAQAHGVTEYARQKHVVVFRQVNGQDMAALYDLRAIRRGIYADPEIYPNDIVVVGENQARRIFQDVLRSSNLLTTPIVAAIRR</sequence>